<evidence type="ECO:0000259" key="3">
    <source>
        <dbReference type="Pfam" id="PF03358"/>
    </source>
</evidence>
<dbReference type="GO" id="GO:0016020">
    <property type="term" value="C:membrane"/>
    <property type="evidence" value="ECO:0007669"/>
    <property type="project" value="TreeGrafter"/>
</dbReference>
<dbReference type="AlphaFoldDB" id="A0A1C7MK71"/>
<feature type="compositionally biased region" description="Low complexity" evidence="2">
    <location>
        <begin position="68"/>
        <end position="119"/>
    </location>
</feature>
<feature type="compositionally biased region" description="Polar residues" evidence="2">
    <location>
        <begin position="52"/>
        <end position="67"/>
    </location>
</feature>
<comment type="caution">
    <text evidence="4">The sequence shown here is derived from an EMBL/GenBank/DDBJ whole genome shotgun (WGS) entry which is preliminary data.</text>
</comment>
<dbReference type="OrthoDB" id="504689at2759"/>
<keyword evidence="5" id="KW-1185">Reference proteome</keyword>
<dbReference type="InterPro" id="IPR010089">
    <property type="entry name" value="Flavoprotein_WrbA-like"/>
</dbReference>
<dbReference type="Gene3D" id="3.40.50.360">
    <property type="match status" value="1"/>
</dbReference>
<dbReference type="Proteomes" id="UP000092993">
    <property type="component" value="Unassembled WGS sequence"/>
</dbReference>
<dbReference type="PANTHER" id="PTHR30546">
    <property type="entry name" value="FLAVODOXIN-RELATED PROTEIN WRBA-RELATED"/>
    <property type="match status" value="1"/>
</dbReference>
<dbReference type="InterPro" id="IPR029039">
    <property type="entry name" value="Flavoprotein-like_sf"/>
</dbReference>
<feature type="domain" description="NADPH-dependent FMN reductase-like" evidence="3">
    <location>
        <begin position="155"/>
        <end position="229"/>
    </location>
</feature>
<reference evidence="4 5" key="1">
    <citation type="submission" date="2016-03" db="EMBL/GenBank/DDBJ databases">
        <title>Whole genome sequencing of Grifola frondosa 9006-11.</title>
        <authorList>
            <person name="Min B."/>
            <person name="Park H."/>
            <person name="Kim J.-G."/>
            <person name="Cho H."/>
            <person name="Oh Y.-L."/>
            <person name="Kong W.-S."/>
            <person name="Choi I.-G."/>
        </authorList>
    </citation>
    <scope>NUCLEOTIDE SEQUENCE [LARGE SCALE GENOMIC DNA]</scope>
    <source>
        <strain evidence="4 5">9006-11</strain>
    </source>
</reference>
<dbReference type="EMBL" id="LUGG01000002">
    <property type="protein sequence ID" value="OBZ77240.1"/>
    <property type="molecule type" value="Genomic_DNA"/>
</dbReference>
<comment type="similarity">
    <text evidence="1">Belongs to the WrbA family.</text>
</comment>
<sequence length="282" mass="29729">MDKDQGLRVLETPLGASLFLDAQSIYKSLLFSFSFCPIWMCFPGKRQKNILSDASSTPKPDQKPINQSPAAAAPASSTPAPAPEPVSTAAPVPEITTTEPAFTTTMSSPGSPSSSTPCTAISPSNRGDPARVRACRHACPAQARLPHSYAGGAPNFDAFIFGIPTRYGNFPAQWKAFWDATGGLWAQGKLAGKYASVFVSTGTPGGGQETTVISSLSTLTHHGIIFVPLGYSKTFPQLANLSEVRGGTFAAADGSRQPTALELELAKIQGEHFHSVVSKVKF</sequence>
<dbReference type="NCBIfam" id="TIGR01755">
    <property type="entry name" value="flav_wrbA"/>
    <property type="match status" value="1"/>
</dbReference>
<evidence type="ECO:0000313" key="5">
    <source>
        <dbReference type="Proteomes" id="UP000092993"/>
    </source>
</evidence>
<evidence type="ECO:0000256" key="1">
    <source>
        <dbReference type="ARBA" id="ARBA00006961"/>
    </source>
</evidence>
<dbReference type="PANTHER" id="PTHR30546:SF23">
    <property type="entry name" value="FLAVOPROTEIN-LIKE PROTEIN YCP4-RELATED"/>
    <property type="match status" value="1"/>
</dbReference>
<dbReference type="GO" id="GO:0003955">
    <property type="term" value="F:NAD(P)H dehydrogenase (quinone) activity"/>
    <property type="evidence" value="ECO:0007669"/>
    <property type="project" value="InterPro"/>
</dbReference>
<evidence type="ECO:0000256" key="2">
    <source>
        <dbReference type="SAM" id="MobiDB-lite"/>
    </source>
</evidence>
<feature type="region of interest" description="Disordered" evidence="2">
    <location>
        <begin position="52"/>
        <end position="129"/>
    </location>
</feature>
<accession>A0A1C7MK71</accession>
<name>A0A1C7MK71_GRIFR</name>
<dbReference type="SUPFAM" id="SSF52218">
    <property type="entry name" value="Flavoproteins"/>
    <property type="match status" value="1"/>
</dbReference>
<dbReference type="GO" id="GO:0010181">
    <property type="term" value="F:FMN binding"/>
    <property type="evidence" value="ECO:0007669"/>
    <property type="project" value="InterPro"/>
</dbReference>
<evidence type="ECO:0000313" key="4">
    <source>
        <dbReference type="EMBL" id="OBZ77240.1"/>
    </source>
</evidence>
<organism evidence="4 5">
    <name type="scientific">Grifola frondosa</name>
    <name type="common">Maitake</name>
    <name type="synonym">Polyporus frondosus</name>
    <dbReference type="NCBI Taxonomy" id="5627"/>
    <lineage>
        <taxon>Eukaryota</taxon>
        <taxon>Fungi</taxon>
        <taxon>Dikarya</taxon>
        <taxon>Basidiomycota</taxon>
        <taxon>Agaricomycotina</taxon>
        <taxon>Agaricomycetes</taxon>
        <taxon>Polyporales</taxon>
        <taxon>Grifolaceae</taxon>
        <taxon>Grifola</taxon>
    </lineage>
</organism>
<proteinExistence type="inferred from homology"/>
<dbReference type="STRING" id="5627.A0A1C7MK71"/>
<protein>
    <submittedName>
        <fullName evidence="4">Protoplast secreted protein 2</fullName>
    </submittedName>
</protein>
<gene>
    <name evidence="4" type="primary">PST2</name>
    <name evidence="4" type="ORF">A0H81_02103</name>
</gene>
<dbReference type="InterPro" id="IPR005025">
    <property type="entry name" value="FMN_Rdtase-like_dom"/>
</dbReference>
<dbReference type="Pfam" id="PF03358">
    <property type="entry name" value="FMN_red"/>
    <property type="match status" value="1"/>
</dbReference>